<dbReference type="InterPro" id="IPR001305">
    <property type="entry name" value="HSP_DnaJ_Cys-rich_dom"/>
</dbReference>
<dbReference type="GeneID" id="92205219"/>
<keyword evidence="3 5" id="KW-0863">Zinc-finger</keyword>
<gene>
    <name evidence="8" type="ORF">LODBEIA_P00230</name>
    <name evidence="9" type="ORF">LODBEIA_P11450</name>
    <name evidence="10" type="ORF">LODBEIA_P11900</name>
    <name evidence="11" type="ORF">LODBEIA_P20970</name>
    <name evidence="12" type="ORF">LODBEIA_P31000</name>
    <name evidence="13" type="ORF">LODBEIA_P39050</name>
    <name evidence="14" type="ORF">LODBEIA_P47150</name>
    <name evidence="15" type="ORF">LODBEIA_P47600</name>
    <name evidence="16" type="ORF">LODBEIA_P57390</name>
</gene>
<dbReference type="PANTHER" id="PTHR43888">
    <property type="entry name" value="DNAJ-LIKE-2, ISOFORM A-RELATED"/>
    <property type="match status" value="1"/>
</dbReference>
<dbReference type="Pfam" id="PF00226">
    <property type="entry name" value="DnaJ"/>
    <property type="match status" value="1"/>
</dbReference>
<protein>
    <recommendedName>
        <fullName evidence="18">DnaJ-domain-containing protein</fullName>
    </recommendedName>
</protein>
<dbReference type="EMBL" id="OZ022406">
    <property type="protein sequence ID" value="CAK9436668.1"/>
    <property type="molecule type" value="Genomic_DNA"/>
</dbReference>
<dbReference type="EMBL" id="OZ022408">
    <property type="protein sequence ID" value="CAK9438876.1"/>
    <property type="molecule type" value="Genomic_DNA"/>
</dbReference>
<evidence type="ECO:0000313" key="8">
    <source>
        <dbReference type="EMBL" id="CAK9435296.1"/>
    </source>
</evidence>
<evidence type="ECO:0008006" key="18">
    <source>
        <dbReference type="Google" id="ProtNLM"/>
    </source>
</evidence>
<dbReference type="InterPro" id="IPR044713">
    <property type="entry name" value="DNJA1/2-like"/>
</dbReference>
<evidence type="ECO:0000259" key="6">
    <source>
        <dbReference type="PROSITE" id="PS50076"/>
    </source>
</evidence>
<dbReference type="Proteomes" id="UP001497383">
    <property type="component" value="Chromosome 6"/>
</dbReference>
<dbReference type="InterPro" id="IPR036869">
    <property type="entry name" value="J_dom_sf"/>
</dbReference>
<dbReference type="InterPro" id="IPR001623">
    <property type="entry name" value="DnaJ_domain"/>
</dbReference>
<dbReference type="SMART" id="SM00271">
    <property type="entry name" value="DnaJ"/>
    <property type="match status" value="1"/>
</dbReference>
<dbReference type="EMBL" id="OZ022405">
    <property type="protein sequence ID" value="CAK9435296.1"/>
    <property type="molecule type" value="Genomic_DNA"/>
</dbReference>
<evidence type="ECO:0000313" key="12">
    <source>
        <dbReference type="EMBL" id="CAK9438876.1"/>
    </source>
</evidence>
<dbReference type="SUPFAM" id="SSF49493">
    <property type="entry name" value="HSP40/DnaJ peptide-binding domain"/>
    <property type="match status" value="2"/>
</dbReference>
<evidence type="ECO:0000313" key="14">
    <source>
        <dbReference type="EMBL" id="CAK9440751.1"/>
    </source>
</evidence>
<dbReference type="Gene3D" id="2.10.230.10">
    <property type="entry name" value="Heat shock protein DnaJ, cysteine-rich domain"/>
    <property type="match status" value="1"/>
</dbReference>
<dbReference type="PRINTS" id="PR00625">
    <property type="entry name" value="JDOMAIN"/>
</dbReference>
<evidence type="ECO:0000259" key="7">
    <source>
        <dbReference type="PROSITE" id="PS51188"/>
    </source>
</evidence>
<dbReference type="PROSITE" id="PS50076">
    <property type="entry name" value="DNAJ_2"/>
    <property type="match status" value="1"/>
</dbReference>
<evidence type="ECO:0000313" key="13">
    <source>
        <dbReference type="EMBL" id="CAK9439805.1"/>
    </source>
</evidence>
<dbReference type="CDD" id="cd10747">
    <property type="entry name" value="DnaJ_C"/>
    <property type="match status" value="1"/>
</dbReference>
<name>A0ABP0ZRH7_9ASCO</name>
<dbReference type="Gene3D" id="1.10.287.110">
    <property type="entry name" value="DnaJ domain"/>
    <property type="match status" value="1"/>
</dbReference>
<evidence type="ECO:0000313" key="16">
    <source>
        <dbReference type="EMBL" id="CAK9441871.1"/>
    </source>
</evidence>
<dbReference type="InterPro" id="IPR036410">
    <property type="entry name" value="HSP_DnaJ_Cys-rich_dom_sf"/>
</dbReference>
<keyword evidence="4 5" id="KW-0862">Zinc</keyword>
<dbReference type="PROSITE" id="PS00636">
    <property type="entry name" value="DNAJ_1"/>
    <property type="match status" value="1"/>
</dbReference>
<dbReference type="Pfam" id="PF00684">
    <property type="entry name" value="DnaJ_CXXCXGXG"/>
    <property type="match status" value="1"/>
</dbReference>
<dbReference type="CDD" id="cd06257">
    <property type="entry name" value="DnaJ"/>
    <property type="match status" value="1"/>
</dbReference>
<dbReference type="PROSITE" id="PS51188">
    <property type="entry name" value="ZF_CR"/>
    <property type="match status" value="1"/>
</dbReference>
<keyword evidence="17" id="KW-1185">Reference proteome</keyword>
<dbReference type="Proteomes" id="UP001497383">
    <property type="component" value="Chromosome 5"/>
</dbReference>
<dbReference type="EMBL" id="OZ022408">
    <property type="protein sequence ID" value="CAK9439805.1"/>
    <property type="molecule type" value="Genomic_DNA"/>
</dbReference>
<dbReference type="Pfam" id="PF01556">
    <property type="entry name" value="DnaJ_C"/>
    <property type="match status" value="1"/>
</dbReference>
<dbReference type="EMBL" id="OZ022410">
    <property type="protein sequence ID" value="CAK9440891.1"/>
    <property type="molecule type" value="Genomic_DNA"/>
</dbReference>
<dbReference type="EMBL" id="OZ022411">
    <property type="protein sequence ID" value="CAK9441871.1"/>
    <property type="molecule type" value="Genomic_DNA"/>
</dbReference>
<dbReference type="RefSeq" id="XP_066826961.1">
    <property type="nucleotide sequence ID" value="XM_066972283.1"/>
</dbReference>
<feature type="domain" description="J" evidence="6">
    <location>
        <begin position="5"/>
        <end position="72"/>
    </location>
</feature>
<evidence type="ECO:0000256" key="3">
    <source>
        <dbReference type="ARBA" id="ARBA00022771"/>
    </source>
</evidence>
<dbReference type="CDD" id="cd10719">
    <property type="entry name" value="DnaJ_zf"/>
    <property type="match status" value="1"/>
</dbReference>
<sequence>MEEEDLYEILEIESNATAVEIKKAYRKLALKYHPDKASGTEREEAEVQFKKISYAYEILIDEEKRYRYDQFGSTDASQTYASNPFEQFYGASFNEYNGNDFHDFFSNGQARHNEAKTEDAKIKVEVTLEELYMGKTVRTTSTRNVICTSCKGSGVRSSNVVSKTCGICNGEGHIRKIKRVAPGLVSQHYVDCVKCSGTGKIHRTKDKCKQCGGARVTEETKILEFEIPKGSPNNGVIRKKGESDQCPGKIAGDVILEYACKQHQTFERKGNDLYASFTLPLADALTGFSKQVVIHLDGRSIKLCTPAGKVIRPHDFIKIAGEGMPLRGGASSWLSAKSNGDLYLKPEIEFPRDNWCLERDDMIKIRNVLPVSAEAQIAPEANVNLITDFTILQPADLPSYETRQEHEEGYREYSPQCSQQ</sequence>
<dbReference type="Gene3D" id="2.60.260.20">
    <property type="entry name" value="Urease metallochaperone UreE, N-terminal domain"/>
    <property type="match status" value="2"/>
</dbReference>
<dbReference type="Proteomes" id="UP001497383">
    <property type="component" value="Chromosome 4"/>
</dbReference>
<dbReference type="InterPro" id="IPR002939">
    <property type="entry name" value="DnaJ_C"/>
</dbReference>
<feature type="domain" description="CR-type" evidence="7">
    <location>
        <begin position="134"/>
        <end position="220"/>
    </location>
</feature>
<organism evidence="13 17">
    <name type="scientific">Lodderomyces beijingensis</name>
    <dbReference type="NCBI Taxonomy" id="1775926"/>
    <lineage>
        <taxon>Eukaryota</taxon>
        <taxon>Fungi</taxon>
        <taxon>Dikarya</taxon>
        <taxon>Ascomycota</taxon>
        <taxon>Saccharomycotina</taxon>
        <taxon>Pichiomycetes</taxon>
        <taxon>Debaryomycetaceae</taxon>
        <taxon>Candida/Lodderomyces clade</taxon>
        <taxon>Lodderomyces</taxon>
    </lineage>
</organism>
<dbReference type="Proteomes" id="UP001497383">
    <property type="component" value="Chromosome 2"/>
</dbReference>
<dbReference type="Proteomes" id="UP001497383">
    <property type="component" value="Chromosome 1"/>
</dbReference>
<dbReference type="InterPro" id="IPR018253">
    <property type="entry name" value="DnaJ_domain_CS"/>
</dbReference>
<feature type="zinc finger region" description="CR-type" evidence="5">
    <location>
        <begin position="134"/>
        <end position="220"/>
    </location>
</feature>
<evidence type="ECO:0000256" key="1">
    <source>
        <dbReference type="ARBA" id="ARBA00022723"/>
    </source>
</evidence>
<evidence type="ECO:0000313" key="10">
    <source>
        <dbReference type="EMBL" id="CAK9436668.1"/>
    </source>
</evidence>
<reference evidence="13 17" key="1">
    <citation type="submission" date="2024-03" db="EMBL/GenBank/DDBJ databases">
        <authorList>
            <person name="Brejova B."/>
        </authorList>
    </citation>
    <scope>NUCLEOTIDE SEQUENCE [LARGE SCALE GENOMIC DNA]</scope>
    <source>
        <strain evidence="13 17">CBS 14171</strain>
    </source>
</reference>
<dbReference type="InterPro" id="IPR008971">
    <property type="entry name" value="HSP40/DnaJ_pept-bd"/>
</dbReference>
<dbReference type="Proteomes" id="UP001497383">
    <property type="component" value="Chromosome 7"/>
</dbReference>
<evidence type="ECO:0000313" key="9">
    <source>
        <dbReference type="EMBL" id="CAK9436621.1"/>
    </source>
</evidence>
<accession>A0ABP0ZRH7</accession>
<keyword evidence="2" id="KW-0677">Repeat</keyword>
<keyword evidence="1 5" id="KW-0479">Metal-binding</keyword>
<evidence type="ECO:0000256" key="4">
    <source>
        <dbReference type="ARBA" id="ARBA00022833"/>
    </source>
</evidence>
<evidence type="ECO:0000313" key="15">
    <source>
        <dbReference type="EMBL" id="CAK9440891.1"/>
    </source>
</evidence>
<dbReference type="EMBL" id="OZ022406">
    <property type="protein sequence ID" value="CAK9437719.1"/>
    <property type="molecule type" value="Genomic_DNA"/>
</dbReference>
<evidence type="ECO:0000313" key="17">
    <source>
        <dbReference type="Proteomes" id="UP001497383"/>
    </source>
</evidence>
<proteinExistence type="predicted"/>
<evidence type="ECO:0000313" key="11">
    <source>
        <dbReference type="EMBL" id="CAK9437719.1"/>
    </source>
</evidence>
<dbReference type="EMBL" id="OZ022409">
    <property type="protein sequence ID" value="CAK9440751.1"/>
    <property type="molecule type" value="Genomic_DNA"/>
</dbReference>
<dbReference type="SUPFAM" id="SSF46565">
    <property type="entry name" value="Chaperone J-domain"/>
    <property type="match status" value="1"/>
</dbReference>
<dbReference type="EMBL" id="OZ022405">
    <property type="protein sequence ID" value="CAK9436621.1"/>
    <property type="molecule type" value="Genomic_DNA"/>
</dbReference>
<dbReference type="SUPFAM" id="SSF57938">
    <property type="entry name" value="DnaJ/Hsp40 cysteine-rich domain"/>
    <property type="match status" value="1"/>
</dbReference>
<evidence type="ECO:0000256" key="2">
    <source>
        <dbReference type="ARBA" id="ARBA00022737"/>
    </source>
</evidence>
<evidence type="ECO:0000256" key="5">
    <source>
        <dbReference type="PROSITE-ProRule" id="PRU00546"/>
    </source>
</evidence>